<comment type="caution">
    <text evidence="1">The sequence shown here is derived from an EMBL/GenBank/DDBJ whole genome shotgun (WGS) entry which is preliminary data.</text>
</comment>
<accession>A0A3S5FE64</accession>
<dbReference type="Proteomes" id="UP000784294">
    <property type="component" value="Unassembled WGS sequence"/>
</dbReference>
<dbReference type="AlphaFoldDB" id="A0A3S5FE64"/>
<evidence type="ECO:0000313" key="2">
    <source>
        <dbReference type="Proteomes" id="UP000784294"/>
    </source>
</evidence>
<name>A0A3S5FE64_9PLAT</name>
<dbReference type="EMBL" id="CAAALY010061443">
    <property type="protein sequence ID" value="VEL23346.1"/>
    <property type="molecule type" value="Genomic_DNA"/>
</dbReference>
<proteinExistence type="predicted"/>
<keyword evidence="2" id="KW-1185">Reference proteome</keyword>
<protein>
    <submittedName>
        <fullName evidence="1">Uncharacterized protein</fullName>
    </submittedName>
</protein>
<gene>
    <name evidence="1" type="ORF">PXEA_LOCUS16786</name>
</gene>
<reference evidence="1" key="1">
    <citation type="submission" date="2018-11" db="EMBL/GenBank/DDBJ databases">
        <authorList>
            <consortium name="Pathogen Informatics"/>
        </authorList>
    </citation>
    <scope>NUCLEOTIDE SEQUENCE</scope>
</reference>
<sequence length="103" mass="11344">MNPSQPRNVSLQGFQNLQQQTSSSGHVSTFDIFSFLLHHLSLPHSPSYTFHFPHFPLHSPLSPSFRPVALQLADTAGRYGRHGHHGEACLCAGLRCGPCRGLL</sequence>
<organism evidence="1 2">
    <name type="scientific">Protopolystoma xenopodis</name>
    <dbReference type="NCBI Taxonomy" id="117903"/>
    <lineage>
        <taxon>Eukaryota</taxon>
        <taxon>Metazoa</taxon>
        <taxon>Spiralia</taxon>
        <taxon>Lophotrochozoa</taxon>
        <taxon>Platyhelminthes</taxon>
        <taxon>Monogenea</taxon>
        <taxon>Polyopisthocotylea</taxon>
        <taxon>Polystomatidea</taxon>
        <taxon>Polystomatidae</taxon>
        <taxon>Protopolystoma</taxon>
    </lineage>
</organism>
<evidence type="ECO:0000313" key="1">
    <source>
        <dbReference type="EMBL" id="VEL23346.1"/>
    </source>
</evidence>